<dbReference type="AlphaFoldDB" id="A0AAE8SZ47"/>
<reference evidence="1" key="1">
    <citation type="submission" date="2018-03" db="EMBL/GenBank/DDBJ databases">
        <authorList>
            <person name="Guldener U."/>
        </authorList>
    </citation>
    <scope>NUCLEOTIDE SEQUENCE</scope>
</reference>
<name>A0AAE8SZ47_9PEZI</name>
<dbReference type="Gene3D" id="3.40.50.1000">
    <property type="entry name" value="HAD superfamily/HAD-like"/>
    <property type="match status" value="1"/>
</dbReference>
<dbReference type="SFLD" id="SFLDS00003">
    <property type="entry name" value="Haloacid_Dehalogenase"/>
    <property type="match status" value="1"/>
</dbReference>
<comment type="caution">
    <text evidence="1">The sequence shown here is derived from an EMBL/GenBank/DDBJ whole genome shotgun (WGS) entry which is preliminary data.</text>
</comment>
<dbReference type="InterPro" id="IPR036412">
    <property type="entry name" value="HAD-like_sf"/>
</dbReference>
<dbReference type="InterPro" id="IPR023214">
    <property type="entry name" value="HAD_sf"/>
</dbReference>
<dbReference type="GO" id="GO:0016787">
    <property type="term" value="F:hydrolase activity"/>
    <property type="evidence" value="ECO:0007669"/>
    <property type="project" value="UniProtKB-KW"/>
</dbReference>
<keyword evidence="2" id="KW-1185">Reference proteome</keyword>
<dbReference type="SFLD" id="SFLDG01129">
    <property type="entry name" value="C1.5:_HAD__Beta-PGM__Phosphata"/>
    <property type="match status" value="1"/>
</dbReference>
<gene>
    <name evidence="1" type="ORF">DNG_09275</name>
</gene>
<organism evidence="1 2">
    <name type="scientific">Cephalotrichum gorgonifer</name>
    <dbReference type="NCBI Taxonomy" id="2041049"/>
    <lineage>
        <taxon>Eukaryota</taxon>
        <taxon>Fungi</taxon>
        <taxon>Dikarya</taxon>
        <taxon>Ascomycota</taxon>
        <taxon>Pezizomycotina</taxon>
        <taxon>Sordariomycetes</taxon>
        <taxon>Hypocreomycetidae</taxon>
        <taxon>Microascales</taxon>
        <taxon>Microascaceae</taxon>
        <taxon>Cephalotrichum</taxon>
    </lineage>
</organism>
<evidence type="ECO:0000313" key="2">
    <source>
        <dbReference type="Proteomes" id="UP001187682"/>
    </source>
</evidence>
<proteinExistence type="predicted"/>
<dbReference type="Pfam" id="PF00702">
    <property type="entry name" value="Hydrolase"/>
    <property type="match status" value="1"/>
</dbReference>
<dbReference type="Proteomes" id="UP001187682">
    <property type="component" value="Unassembled WGS sequence"/>
</dbReference>
<sequence length="331" mass="34970">MKVPRTYPSNISLRLKPARLGLHLNFGPRNPVTNLSPSPVACVRAQRSAAFSTTTTTSMGSTTAAKAPRRFAPLGAGGEKGDAPALRGIVFDVDGTLCEPQTQMFSDMRSALSIPKSTDILVHIDSLPTPEQQESAHAALRAIETHYMRQQTPQPGLVTLMDYLESRGVRKGICTRNFDGPVHHLLDKFLGGNGGARAVAELEGREVPAEVEGESKEDGTTTEGKGEKFWPIVTREFNPPKPHPAGILHIARSWGLVSATGEPDASGLIMVGDSMDDMLAGHRAGAATVLISHADNGTVGGSGVVDLVIGRLDDLVGVLEGGFVGGEVRGE</sequence>
<dbReference type="SUPFAM" id="SSF56784">
    <property type="entry name" value="HAD-like"/>
    <property type="match status" value="1"/>
</dbReference>
<dbReference type="EMBL" id="ONZQ02000016">
    <property type="protein sequence ID" value="SPO06585.1"/>
    <property type="molecule type" value="Genomic_DNA"/>
</dbReference>
<dbReference type="Gene3D" id="1.10.260.80">
    <property type="match status" value="1"/>
</dbReference>
<dbReference type="PANTHER" id="PTHR43885">
    <property type="entry name" value="HALOACID DEHALOGENASE-LIKE HYDROLASE"/>
    <property type="match status" value="1"/>
</dbReference>
<keyword evidence="1" id="KW-0378">Hydrolase</keyword>
<protein>
    <submittedName>
        <fullName evidence="1">Related to HAD superfamily hydrolase</fullName>
    </submittedName>
</protein>
<evidence type="ECO:0000313" key="1">
    <source>
        <dbReference type="EMBL" id="SPO06585.1"/>
    </source>
</evidence>
<dbReference type="PANTHER" id="PTHR43885:SF1">
    <property type="entry name" value="SUPERFAMILY HYDROLASE, PUTATIVE (AFU_ORTHOLOGUE AFUA_4G13290)-RELATED"/>
    <property type="match status" value="1"/>
</dbReference>
<accession>A0AAE8SZ47</accession>